<evidence type="ECO:0000313" key="1">
    <source>
        <dbReference type="EMBL" id="KKU04949.1"/>
    </source>
</evidence>
<evidence type="ECO:0000313" key="2">
    <source>
        <dbReference type="Proteomes" id="UP000034696"/>
    </source>
</evidence>
<dbReference type="Proteomes" id="UP000034696">
    <property type="component" value="Unassembled WGS sequence"/>
</dbReference>
<dbReference type="AlphaFoldDB" id="A0A0G1M9G4"/>
<proteinExistence type="predicted"/>
<reference evidence="1 2" key="1">
    <citation type="journal article" date="2015" name="Nature">
        <title>rRNA introns, odd ribosomes, and small enigmatic genomes across a large radiation of phyla.</title>
        <authorList>
            <person name="Brown C.T."/>
            <person name="Hug L.A."/>
            <person name="Thomas B.C."/>
            <person name="Sharon I."/>
            <person name="Castelle C.J."/>
            <person name="Singh A."/>
            <person name="Wilkins M.J."/>
            <person name="Williams K.H."/>
            <person name="Banfield J.F."/>
        </authorList>
    </citation>
    <scope>NUCLEOTIDE SEQUENCE [LARGE SCALE GENOMIC DNA]</scope>
</reference>
<accession>A0A0G1M9G4</accession>
<comment type="caution">
    <text evidence="1">The sequence shown here is derived from an EMBL/GenBank/DDBJ whole genome shotgun (WGS) entry which is preliminary data.</text>
</comment>
<sequence length="32" mass="3827">MQFGPKSIDQNWQELIPWEVIYKKDTVFTVSV</sequence>
<dbReference type="EMBL" id="LCKT01000005">
    <property type="protein sequence ID" value="KKU04949.1"/>
    <property type="molecule type" value="Genomic_DNA"/>
</dbReference>
<organism evidence="1 2">
    <name type="scientific">Candidatus Giovannonibacteria bacterium GW2011_GWA2_45_21</name>
    <dbReference type="NCBI Taxonomy" id="1618649"/>
    <lineage>
        <taxon>Bacteria</taxon>
        <taxon>Candidatus Giovannoniibacteriota</taxon>
    </lineage>
</organism>
<gene>
    <name evidence="1" type="ORF">UX06_C0005G0009</name>
</gene>
<name>A0A0G1M9G4_9BACT</name>
<protein>
    <submittedName>
        <fullName evidence="1">Uncharacterized protein</fullName>
    </submittedName>
</protein>